<sequence>MLLSILIAFVFGALAVVAAEASFLLFAVSYLRRRKRPAQAEAEEERTEARDLDGEQSLAFLCNKQGTVWVLEPEKVPKVVSNESPTRGTKEQKKKEAVEVLPVKKHAKIRDHMLILSDPDGPHVTIGLRDCTIVTVSASDLSSRKWAKRYPIRLESKKSGIYNGSKVLHIYLDTSWEKESWCKALRLASCPDNKGLKWSSRLTEEFQCYLTLLNAVYPSFLKPSALSGESSDKINKIDGSSSKVRLFLKKLAKKSSKYGSDYKSNSASSSARGERSVDMKSRSYQDVSLTSGLVKLQSDKNPSCSLQDIMQPTPLSSSQLGSKNQIPSFSDTISEEKFIGDEGTLGWNLLFSRLFFDAKRSDEIKNFIKARIQRALSGMRIPNYIGGLTCSGFDIGTLPPYVHSIKVLPVDLNEVWAVEVDLEYSGGILLDIETRLEVCAPELQKGIIGTGLEPSSSEEVTSDLLDGFEYYENQLKKHSGTPTDQMEINEDIDKVDGLKQTKSSRWTSTYMSRWKAIMHSIADQVSQVPLSLTIKISSLRGTLRLYIKPPPSDQLWFAFISMPEIAWNLESAVGDRKITSSHVALLIGNRVKAAIRDSIVLPNCECICIPWMLAEKDDWVPRKVAPFIWVNQEAMEATEFEASSSQSEEVKMKPDGSNKPKGLDSTSPDDEVADVKNIIHVQTPFDETLSEGVTSKTDQISSGSSSQSLHSQKSDDLTHLQVPLLRDSGISENSEKVLDSADSSPTQLVISDGPKVGNVEDMRPKKMGSRRARMMDLGKKMGEKLEEKRRHIEEKSRHIVEKMRENSRT</sequence>
<evidence type="ECO:0000256" key="2">
    <source>
        <dbReference type="ARBA" id="ARBA00022448"/>
    </source>
</evidence>
<organism evidence="11 12">
    <name type="scientific">Dioscorea zingiberensis</name>
    <dbReference type="NCBI Taxonomy" id="325984"/>
    <lineage>
        <taxon>Eukaryota</taxon>
        <taxon>Viridiplantae</taxon>
        <taxon>Streptophyta</taxon>
        <taxon>Embryophyta</taxon>
        <taxon>Tracheophyta</taxon>
        <taxon>Spermatophyta</taxon>
        <taxon>Magnoliopsida</taxon>
        <taxon>Liliopsida</taxon>
        <taxon>Dioscoreales</taxon>
        <taxon>Dioscoreaceae</taxon>
        <taxon>Dioscorea</taxon>
    </lineage>
</organism>
<dbReference type="Proteomes" id="UP001085076">
    <property type="component" value="Miscellaneous, Linkage group lg09"/>
</dbReference>
<feature type="domain" description="SMP-LTD" evidence="10">
    <location>
        <begin position="341"/>
        <end position="610"/>
    </location>
</feature>
<keyword evidence="3" id="KW-0812">Transmembrane</keyword>
<keyword evidence="7" id="KW-0446">Lipid-binding</keyword>
<feature type="compositionally biased region" description="Basic and acidic residues" evidence="9">
    <location>
        <begin position="272"/>
        <end position="283"/>
    </location>
</feature>
<evidence type="ECO:0000256" key="6">
    <source>
        <dbReference type="ARBA" id="ARBA00023055"/>
    </source>
</evidence>
<dbReference type="SUPFAM" id="SSF50729">
    <property type="entry name" value="PH domain-like"/>
    <property type="match status" value="1"/>
</dbReference>
<keyword evidence="12" id="KW-1185">Reference proteome</keyword>
<feature type="region of interest" description="Disordered" evidence="9">
    <location>
        <begin position="639"/>
        <end position="670"/>
    </location>
</feature>
<evidence type="ECO:0000256" key="4">
    <source>
        <dbReference type="ARBA" id="ARBA00022824"/>
    </source>
</evidence>
<evidence type="ECO:0000259" key="10">
    <source>
        <dbReference type="PROSITE" id="PS51847"/>
    </source>
</evidence>
<name>A0A9D5C050_9LILI</name>
<accession>A0A9D5C050</accession>
<dbReference type="AlphaFoldDB" id="A0A9D5C050"/>
<keyword evidence="4" id="KW-0256">Endoplasmic reticulum</keyword>
<comment type="caution">
    <text evidence="11">The sequence shown here is derived from an EMBL/GenBank/DDBJ whole genome shotgun (WGS) entry which is preliminary data.</text>
</comment>
<reference evidence="11" key="1">
    <citation type="submission" date="2021-03" db="EMBL/GenBank/DDBJ databases">
        <authorList>
            <person name="Li Z."/>
            <person name="Yang C."/>
        </authorList>
    </citation>
    <scope>NUCLEOTIDE SEQUENCE</scope>
    <source>
        <strain evidence="11">Dzin_1.0</strain>
        <tissue evidence="11">Leaf</tissue>
    </source>
</reference>
<evidence type="ECO:0000256" key="9">
    <source>
        <dbReference type="SAM" id="MobiDB-lite"/>
    </source>
</evidence>
<keyword evidence="5" id="KW-1133">Transmembrane helix</keyword>
<evidence type="ECO:0000256" key="7">
    <source>
        <dbReference type="ARBA" id="ARBA00023121"/>
    </source>
</evidence>
<comment type="subcellular location">
    <subcellularLocation>
        <location evidence="1">Endoplasmic reticulum membrane</location>
    </subcellularLocation>
</comment>
<evidence type="ECO:0000313" key="12">
    <source>
        <dbReference type="Proteomes" id="UP001085076"/>
    </source>
</evidence>
<dbReference type="PANTHER" id="PTHR13466:SF0">
    <property type="entry name" value="SMP-LTD DOMAIN-CONTAINING PROTEIN"/>
    <property type="match status" value="1"/>
</dbReference>
<dbReference type="Pfam" id="PF23065">
    <property type="entry name" value="PH_SMPa"/>
    <property type="match status" value="1"/>
</dbReference>
<dbReference type="GO" id="GO:0008289">
    <property type="term" value="F:lipid binding"/>
    <property type="evidence" value="ECO:0007669"/>
    <property type="project" value="UniProtKB-KW"/>
</dbReference>
<feature type="region of interest" description="Disordered" evidence="9">
    <location>
        <begin position="785"/>
        <end position="809"/>
    </location>
</feature>
<evidence type="ECO:0000256" key="8">
    <source>
        <dbReference type="ARBA" id="ARBA00023136"/>
    </source>
</evidence>
<dbReference type="InterPro" id="IPR057080">
    <property type="entry name" value="PH_SMPa"/>
</dbReference>
<evidence type="ECO:0000313" key="11">
    <source>
        <dbReference type="EMBL" id="KAJ0963958.1"/>
    </source>
</evidence>
<evidence type="ECO:0000256" key="5">
    <source>
        <dbReference type="ARBA" id="ARBA00022989"/>
    </source>
</evidence>
<feature type="region of interest" description="Disordered" evidence="9">
    <location>
        <begin position="686"/>
        <end position="716"/>
    </location>
</feature>
<evidence type="ECO:0000256" key="3">
    <source>
        <dbReference type="ARBA" id="ARBA00022692"/>
    </source>
</evidence>
<dbReference type="EMBL" id="JAGGNH010000009">
    <property type="protein sequence ID" value="KAJ0963958.1"/>
    <property type="molecule type" value="Genomic_DNA"/>
</dbReference>
<evidence type="ECO:0000256" key="1">
    <source>
        <dbReference type="ARBA" id="ARBA00004586"/>
    </source>
</evidence>
<dbReference type="GO" id="GO:0006869">
    <property type="term" value="P:lipid transport"/>
    <property type="evidence" value="ECO:0007669"/>
    <property type="project" value="UniProtKB-KW"/>
</dbReference>
<dbReference type="PROSITE" id="PS51847">
    <property type="entry name" value="SMP"/>
    <property type="match status" value="1"/>
</dbReference>
<keyword evidence="2" id="KW-0813">Transport</keyword>
<gene>
    <name evidence="11" type="ORF">J5N97_029080</name>
</gene>
<keyword evidence="8" id="KW-0472">Membrane</keyword>
<keyword evidence="6" id="KW-0445">Lipid transport</keyword>
<dbReference type="OrthoDB" id="26740at2759"/>
<dbReference type="InterPro" id="IPR031468">
    <property type="entry name" value="SMP_LBD"/>
</dbReference>
<feature type="compositionally biased region" description="Low complexity" evidence="9">
    <location>
        <begin position="695"/>
        <end position="711"/>
    </location>
</feature>
<feature type="compositionally biased region" description="Basic and acidic residues" evidence="9">
    <location>
        <begin position="648"/>
        <end position="662"/>
    </location>
</feature>
<protein>
    <recommendedName>
        <fullName evidence="10">SMP-LTD domain-containing protein</fullName>
    </recommendedName>
</protein>
<reference evidence="11" key="2">
    <citation type="journal article" date="2022" name="Hortic Res">
        <title>The genome of Dioscorea zingiberensis sheds light on the biosynthesis, origin and evolution of the medicinally important diosgenin saponins.</title>
        <authorList>
            <person name="Li Y."/>
            <person name="Tan C."/>
            <person name="Li Z."/>
            <person name="Guo J."/>
            <person name="Li S."/>
            <person name="Chen X."/>
            <person name="Wang C."/>
            <person name="Dai X."/>
            <person name="Yang H."/>
            <person name="Song W."/>
            <person name="Hou L."/>
            <person name="Xu J."/>
            <person name="Tong Z."/>
            <person name="Xu A."/>
            <person name="Yuan X."/>
            <person name="Wang W."/>
            <person name="Yang Q."/>
            <person name="Chen L."/>
            <person name="Sun Z."/>
            <person name="Wang K."/>
            <person name="Pan B."/>
            <person name="Chen J."/>
            <person name="Bao Y."/>
            <person name="Liu F."/>
            <person name="Qi X."/>
            <person name="Gang D.R."/>
            <person name="Wen J."/>
            <person name="Li J."/>
        </authorList>
    </citation>
    <scope>NUCLEOTIDE SEQUENCE</scope>
    <source>
        <strain evidence="11">Dzin_1.0</strain>
    </source>
</reference>
<feature type="region of interest" description="Disordered" evidence="9">
    <location>
        <begin position="258"/>
        <end position="283"/>
    </location>
</feature>
<dbReference type="GO" id="GO:0005789">
    <property type="term" value="C:endoplasmic reticulum membrane"/>
    <property type="evidence" value="ECO:0007669"/>
    <property type="project" value="UniProtKB-SubCell"/>
</dbReference>
<dbReference type="PANTHER" id="PTHR13466">
    <property type="entry name" value="TEX2 PROTEIN-RELATED"/>
    <property type="match status" value="1"/>
</dbReference>
<dbReference type="CDD" id="cd21675">
    <property type="entry name" value="SMP_TEX2"/>
    <property type="match status" value="1"/>
</dbReference>
<proteinExistence type="predicted"/>
<feature type="compositionally biased region" description="Low complexity" evidence="9">
    <location>
        <begin position="258"/>
        <end position="271"/>
    </location>
</feature>